<proteinExistence type="inferred from homology"/>
<comment type="similarity">
    <text evidence="1 4">Belongs to the glycosyl hydrolase 5 (cellulase A) family.</text>
</comment>
<dbReference type="Pfam" id="PF00150">
    <property type="entry name" value="Cellulase"/>
    <property type="match status" value="1"/>
</dbReference>
<dbReference type="InterPro" id="IPR013780">
    <property type="entry name" value="Glyco_hydro_b"/>
</dbReference>
<dbReference type="AlphaFoldDB" id="A0AAU7CI58"/>
<dbReference type="Gene3D" id="3.20.20.80">
    <property type="entry name" value="Glycosidases"/>
    <property type="match status" value="1"/>
</dbReference>
<dbReference type="InterPro" id="IPR052066">
    <property type="entry name" value="Glycosphingolipid_Hydrolases"/>
</dbReference>
<dbReference type="PANTHER" id="PTHR31308:SF5">
    <property type="entry name" value="ERGOSTERYL-BETA-GLUCOSIDASE"/>
    <property type="match status" value="1"/>
</dbReference>
<dbReference type="InterPro" id="IPR017853">
    <property type="entry name" value="GH"/>
</dbReference>
<evidence type="ECO:0000259" key="5">
    <source>
        <dbReference type="Pfam" id="PF00150"/>
    </source>
</evidence>
<keyword evidence="3 4" id="KW-0326">Glycosidase</keyword>
<dbReference type="GO" id="GO:0008422">
    <property type="term" value="F:beta-glucosidase activity"/>
    <property type="evidence" value="ECO:0007669"/>
    <property type="project" value="TreeGrafter"/>
</dbReference>
<protein>
    <submittedName>
        <fullName evidence="7">Cellulase family glycosylhydrolase</fullName>
    </submittedName>
</protein>
<dbReference type="Pfam" id="PF18564">
    <property type="entry name" value="Glyco_hydro_5_C"/>
    <property type="match status" value="1"/>
</dbReference>
<evidence type="ECO:0000256" key="1">
    <source>
        <dbReference type="ARBA" id="ARBA00005641"/>
    </source>
</evidence>
<dbReference type="PANTHER" id="PTHR31308">
    <property type="match status" value="1"/>
</dbReference>
<dbReference type="EMBL" id="CP155447">
    <property type="protein sequence ID" value="XBH04845.1"/>
    <property type="molecule type" value="Genomic_DNA"/>
</dbReference>
<feature type="domain" description="Glycoside hydrolase family 5 C-terminal" evidence="6">
    <location>
        <begin position="410"/>
        <end position="489"/>
    </location>
</feature>
<keyword evidence="2 4" id="KW-0378">Hydrolase</keyword>
<sequence length="500" mass="55641">MMRPRNIPPIRLTRRIAAALVLLVFTMGRDATPVEPWSRPGAPAQSPLIPSPALRPPALFAAGRHFVDPTGRVVILRGVNVTGDSKVPPFRPGLTAIDFARLQGLGMNVIRLLFLWEAYEPQAGYYDESYLAELQATAEAAWAHGMYVVIDIHQDGFSRYTSRGSGDGFPAWAVSRRGRPSTPDNSPSSRYWPVLMATDPTTHRSFQDFFTDALGVRTRYLLMLSRISVRFAETQGVIGYDLMNEPWGDEEHELAPLYQDATAVLRAQHPSAIMFLEGHVTTNSGLQTKLPPPRFDGVAYAPHYYKPLTLAINRWYGSPTTAQHAFANMTAKSHEWNVPLFLGEFGVGAGTRNAGGYVAHLYDRLDACLASGAQWNYTPRWNDQTKDGWNGEDFSILDPAGTIRPNFRPRPYPRHTAGTPLLFHYQDASQGGCGLSFAWEHDPSRGDTEIFVPNLIFPRHAAITCSPSDAVCWRDEARQLLVCRATRPTTIRVQMTPSAY</sequence>
<accession>A0AAU7CI58</accession>
<organism evidence="7">
    <name type="scientific">Singulisphaera sp. Ch08</name>
    <dbReference type="NCBI Taxonomy" id="3120278"/>
    <lineage>
        <taxon>Bacteria</taxon>
        <taxon>Pseudomonadati</taxon>
        <taxon>Planctomycetota</taxon>
        <taxon>Planctomycetia</taxon>
        <taxon>Isosphaerales</taxon>
        <taxon>Isosphaeraceae</taxon>
        <taxon>Singulisphaera</taxon>
    </lineage>
</organism>
<dbReference type="Gene3D" id="2.60.40.1180">
    <property type="entry name" value="Golgi alpha-mannosidase II"/>
    <property type="match status" value="1"/>
</dbReference>
<dbReference type="InterPro" id="IPR041036">
    <property type="entry name" value="GH5_C"/>
</dbReference>
<dbReference type="SUPFAM" id="SSF51445">
    <property type="entry name" value="(Trans)glycosidases"/>
    <property type="match status" value="1"/>
</dbReference>
<evidence type="ECO:0000256" key="4">
    <source>
        <dbReference type="RuleBase" id="RU361153"/>
    </source>
</evidence>
<dbReference type="RefSeq" id="WP_406697646.1">
    <property type="nucleotide sequence ID" value="NZ_CP155447.1"/>
</dbReference>
<gene>
    <name evidence="7" type="ORF">V5E97_02155</name>
</gene>
<evidence type="ECO:0000256" key="2">
    <source>
        <dbReference type="ARBA" id="ARBA00022801"/>
    </source>
</evidence>
<dbReference type="GO" id="GO:1901136">
    <property type="term" value="P:carbohydrate derivative catabolic process"/>
    <property type="evidence" value="ECO:0007669"/>
    <property type="project" value="UniProtKB-ARBA"/>
</dbReference>
<dbReference type="GO" id="GO:0016042">
    <property type="term" value="P:lipid catabolic process"/>
    <property type="evidence" value="ECO:0007669"/>
    <property type="project" value="UniProtKB-ARBA"/>
</dbReference>
<dbReference type="GO" id="GO:0000272">
    <property type="term" value="P:polysaccharide catabolic process"/>
    <property type="evidence" value="ECO:0007669"/>
    <property type="project" value="InterPro"/>
</dbReference>
<feature type="domain" description="Glycoside hydrolase family 5" evidence="5">
    <location>
        <begin position="94"/>
        <end position="358"/>
    </location>
</feature>
<evidence type="ECO:0000256" key="3">
    <source>
        <dbReference type="ARBA" id="ARBA00023295"/>
    </source>
</evidence>
<evidence type="ECO:0000259" key="6">
    <source>
        <dbReference type="Pfam" id="PF18564"/>
    </source>
</evidence>
<evidence type="ECO:0000313" key="7">
    <source>
        <dbReference type="EMBL" id="XBH04845.1"/>
    </source>
</evidence>
<dbReference type="InterPro" id="IPR001547">
    <property type="entry name" value="Glyco_hydro_5"/>
</dbReference>
<name>A0AAU7CI58_9BACT</name>
<reference evidence="7" key="1">
    <citation type="submission" date="2024-05" db="EMBL/GenBank/DDBJ databases">
        <title>Planctomycetes of the genus Singulisphaera possess chitinolytic capabilities.</title>
        <authorList>
            <person name="Ivanova A."/>
        </authorList>
    </citation>
    <scope>NUCLEOTIDE SEQUENCE</scope>
    <source>
        <strain evidence="7">Ch08T</strain>
    </source>
</reference>